<name>A0A9P4KCC5_9PLEO</name>
<organism evidence="1 2">
    <name type="scientific">Lojkania enalia</name>
    <dbReference type="NCBI Taxonomy" id="147567"/>
    <lineage>
        <taxon>Eukaryota</taxon>
        <taxon>Fungi</taxon>
        <taxon>Dikarya</taxon>
        <taxon>Ascomycota</taxon>
        <taxon>Pezizomycotina</taxon>
        <taxon>Dothideomycetes</taxon>
        <taxon>Pleosporomycetidae</taxon>
        <taxon>Pleosporales</taxon>
        <taxon>Pleosporales incertae sedis</taxon>
        <taxon>Lojkania</taxon>
    </lineage>
</organism>
<evidence type="ECO:0000313" key="1">
    <source>
        <dbReference type="EMBL" id="KAF2265611.1"/>
    </source>
</evidence>
<keyword evidence="2" id="KW-1185">Reference proteome</keyword>
<protein>
    <submittedName>
        <fullName evidence="1">Uncharacterized protein</fullName>
    </submittedName>
</protein>
<comment type="caution">
    <text evidence="1">The sequence shown here is derived from an EMBL/GenBank/DDBJ whole genome shotgun (WGS) entry which is preliminary data.</text>
</comment>
<dbReference type="Proteomes" id="UP000800093">
    <property type="component" value="Unassembled WGS sequence"/>
</dbReference>
<reference evidence="2" key="1">
    <citation type="journal article" date="2020" name="Stud. Mycol.">
        <title>101 Dothideomycetes genomes: A test case for predicting lifestyles and emergence of pathogens.</title>
        <authorList>
            <person name="Haridas S."/>
            <person name="Albert R."/>
            <person name="Binder M."/>
            <person name="Bloem J."/>
            <person name="LaButti K."/>
            <person name="Salamov A."/>
            <person name="Andreopoulos B."/>
            <person name="Baker S."/>
            <person name="Barry K."/>
            <person name="Bills G."/>
            <person name="Bluhm B."/>
            <person name="Cannon C."/>
            <person name="Castanera R."/>
            <person name="Culley D."/>
            <person name="Daum C."/>
            <person name="Ezra D."/>
            <person name="Gonzalez J."/>
            <person name="Henrissat B."/>
            <person name="Kuo A."/>
            <person name="Liang C."/>
            <person name="Lipzen A."/>
            <person name="Lutzoni F."/>
            <person name="Magnuson J."/>
            <person name="Mondo S."/>
            <person name="Nolan M."/>
            <person name="Ohm R."/>
            <person name="Pangilinan J."/>
            <person name="Park H.-J."/>
            <person name="Ramirez L."/>
            <person name="Alfaro M."/>
            <person name="Sun H."/>
            <person name="Tritt A."/>
            <person name="Yoshinaga Y."/>
            <person name="Zwiers L.-H."/>
            <person name="Turgeon B."/>
            <person name="Goodwin S."/>
            <person name="Spatafora J."/>
            <person name="Crous P."/>
            <person name="Grigoriev I."/>
        </authorList>
    </citation>
    <scope>NUCLEOTIDE SEQUENCE [LARGE SCALE GENOMIC DNA]</scope>
    <source>
        <strain evidence="2">CBS 304.66</strain>
    </source>
</reference>
<evidence type="ECO:0000313" key="2">
    <source>
        <dbReference type="Proteomes" id="UP000800093"/>
    </source>
</evidence>
<sequence>MENPWSPPPNTHTHIYITHNTYAEQNPSAFHMPQDTLHIPFLPNARAPPRIRTIGQSTSGSYGDVDPPTHDITKPHGTTAAKANGVRTSTPYAQASQSAHRSATGIKIATRSPAFFSLSMRTEYPRTSGFPHVPSRMTPLTHVRRTSKSQGIGFFPRLFEKMYVRKWDWAYRVQINVLYELWWRGALSIQPHVRLRTQDQ</sequence>
<gene>
    <name evidence="1" type="ORF">CC78DRAFT_615761</name>
</gene>
<proteinExistence type="predicted"/>
<dbReference type="EMBL" id="ML986604">
    <property type="protein sequence ID" value="KAF2265611.1"/>
    <property type="molecule type" value="Genomic_DNA"/>
</dbReference>
<accession>A0A9P4KCC5</accession>
<dbReference type="AlphaFoldDB" id="A0A9P4KCC5"/>